<gene>
    <name evidence="1" type="ORF">PUR21_00705</name>
</gene>
<proteinExistence type="predicted"/>
<protein>
    <submittedName>
        <fullName evidence="1">Uncharacterized protein</fullName>
    </submittedName>
</protein>
<comment type="caution">
    <text evidence="1">The sequence shown here is derived from an EMBL/GenBank/DDBJ whole genome shotgun (WGS) entry which is preliminary data.</text>
</comment>
<sequence length="80" mass="8786">MHRSNLCLIMPPVERLRQILPFAAAVYLAFSVAQLQAVQPAYSTSHGSVSVASLLSGLKWHMLEIAKNERAEMAFGYPGN</sequence>
<dbReference type="EMBL" id="JAQYXL010000001">
    <property type="protein sequence ID" value="MEN3226208.1"/>
    <property type="molecule type" value="Genomic_DNA"/>
</dbReference>
<dbReference type="Proteomes" id="UP001404845">
    <property type="component" value="Unassembled WGS sequence"/>
</dbReference>
<evidence type="ECO:0000313" key="2">
    <source>
        <dbReference type="Proteomes" id="UP001404845"/>
    </source>
</evidence>
<dbReference type="RefSeq" id="WP_312034866.1">
    <property type="nucleotide sequence ID" value="NZ_JACWCW010000067.1"/>
</dbReference>
<reference evidence="1 2" key="1">
    <citation type="journal article" date="2023" name="PLoS ONE">
        <title>Complete genome assembly of Hawai'i environmental nontuberculous mycobacteria reveals unexpected co-isolation with methylobacteria.</title>
        <authorList>
            <person name="Hendrix J."/>
            <person name="Epperson L.E."/>
            <person name="Tong E.I."/>
            <person name="Chan Y.L."/>
            <person name="Hasan N.A."/>
            <person name="Dawrs S.N."/>
            <person name="Norton G.J."/>
            <person name="Virdi R."/>
            <person name="Crooks J.L."/>
            <person name="Chan E.D."/>
            <person name="Honda J.R."/>
            <person name="Strong M."/>
        </authorList>
    </citation>
    <scope>NUCLEOTIDE SEQUENCE [LARGE SCALE GENOMIC DNA]</scope>
    <source>
        <strain evidence="1 2">NJH_HI01</strain>
    </source>
</reference>
<organism evidence="1 2">
    <name type="scientific">Methylorubrum rhodesianum</name>
    <dbReference type="NCBI Taxonomy" id="29427"/>
    <lineage>
        <taxon>Bacteria</taxon>
        <taxon>Pseudomonadati</taxon>
        <taxon>Pseudomonadota</taxon>
        <taxon>Alphaproteobacteria</taxon>
        <taxon>Hyphomicrobiales</taxon>
        <taxon>Methylobacteriaceae</taxon>
        <taxon>Methylorubrum</taxon>
    </lineage>
</organism>
<accession>A0ABU9Z4N4</accession>
<evidence type="ECO:0000313" key="1">
    <source>
        <dbReference type="EMBL" id="MEN3226208.1"/>
    </source>
</evidence>
<name>A0ABU9Z4N4_9HYPH</name>
<keyword evidence="2" id="KW-1185">Reference proteome</keyword>